<evidence type="ECO:0000313" key="2">
    <source>
        <dbReference type="Proteomes" id="UP001138709"/>
    </source>
</evidence>
<organism evidence="1 2">
    <name type="scientific">Neoroseomonas eburnea</name>
    <dbReference type="NCBI Taxonomy" id="1346889"/>
    <lineage>
        <taxon>Bacteria</taxon>
        <taxon>Pseudomonadati</taxon>
        <taxon>Pseudomonadota</taxon>
        <taxon>Alphaproteobacteria</taxon>
        <taxon>Acetobacterales</taxon>
        <taxon>Acetobacteraceae</taxon>
        <taxon>Neoroseomonas</taxon>
    </lineage>
</organism>
<name>A0A9X9X8B9_9PROT</name>
<gene>
    <name evidence="1" type="ORF">GXW74_05615</name>
</gene>
<dbReference type="Pfam" id="PF20104">
    <property type="entry name" value="DUF6494"/>
    <property type="match status" value="1"/>
</dbReference>
<protein>
    <submittedName>
        <fullName evidence="1">Uncharacterized protein</fullName>
    </submittedName>
</protein>
<evidence type="ECO:0000313" key="1">
    <source>
        <dbReference type="EMBL" id="MBR0679955.1"/>
    </source>
</evidence>
<dbReference type="EMBL" id="JAAEDL010000004">
    <property type="protein sequence ID" value="MBR0679955.1"/>
    <property type="molecule type" value="Genomic_DNA"/>
</dbReference>
<dbReference type="InterPro" id="IPR045471">
    <property type="entry name" value="DUF6494"/>
</dbReference>
<accession>A0A9X9X8B9</accession>
<reference evidence="1" key="2">
    <citation type="journal article" date="2021" name="Syst. Appl. Microbiol.">
        <title>Roseomonas hellenica sp. nov., isolated from roots of wild-growing Alkanna tinctoria.</title>
        <authorList>
            <person name="Rat A."/>
            <person name="Naranjo H.D."/>
            <person name="Lebbe L."/>
            <person name="Cnockaert M."/>
            <person name="Krigas N."/>
            <person name="Grigoriadou K."/>
            <person name="Maloupa E."/>
            <person name="Willems A."/>
        </authorList>
    </citation>
    <scope>NUCLEOTIDE SEQUENCE</scope>
    <source>
        <strain evidence="1">LMG 31228</strain>
    </source>
</reference>
<sequence>MDEDRFNMELRKFLKHVGVTSQREIERVVREHAGATAREGAGRTRMLRVKMALTSPDAPGLNHVVEAEIPLE</sequence>
<reference evidence="1" key="1">
    <citation type="submission" date="2020-01" db="EMBL/GenBank/DDBJ databases">
        <authorList>
            <person name="Rat A."/>
        </authorList>
    </citation>
    <scope>NUCLEOTIDE SEQUENCE</scope>
    <source>
        <strain evidence="1">LMG 31228</strain>
    </source>
</reference>
<dbReference type="RefSeq" id="WP_211845439.1">
    <property type="nucleotide sequence ID" value="NZ_JAAEDL010000004.1"/>
</dbReference>
<keyword evidence="2" id="KW-1185">Reference proteome</keyword>
<proteinExistence type="predicted"/>
<dbReference type="AlphaFoldDB" id="A0A9X9X8B9"/>
<comment type="caution">
    <text evidence="1">The sequence shown here is derived from an EMBL/GenBank/DDBJ whole genome shotgun (WGS) entry which is preliminary data.</text>
</comment>
<dbReference type="Proteomes" id="UP001138709">
    <property type="component" value="Unassembled WGS sequence"/>
</dbReference>